<keyword evidence="3" id="KW-1185">Reference proteome</keyword>
<name>A0A1I2GGM8_9BACT</name>
<dbReference type="Pfam" id="PF09976">
    <property type="entry name" value="TPR_21"/>
    <property type="match status" value="1"/>
</dbReference>
<dbReference type="EMBL" id="FOMX01000032">
    <property type="protein sequence ID" value="SFF16209.1"/>
    <property type="molecule type" value="Genomic_DNA"/>
</dbReference>
<dbReference type="InterPro" id="IPR011990">
    <property type="entry name" value="TPR-like_helical_dom_sf"/>
</dbReference>
<proteinExistence type="predicted"/>
<sequence length="106" mass="11553">MAYHEMGLIDDALTQFGLAAADSTWQSRAKVMIADLRILRGEPAVAVAALREAVESANDEDERDAAQYRLAEVYMTLGDTAAAAQALRDVSPGYRDRDELLAEHEG</sequence>
<dbReference type="AlphaFoldDB" id="A0A1I2GGM8"/>
<protein>
    <submittedName>
        <fullName evidence="2">Tetratricopeptide repeat-containing protein</fullName>
    </submittedName>
</protein>
<organism evidence="2 3">
    <name type="scientific">Nannocystis exedens</name>
    <dbReference type="NCBI Taxonomy" id="54"/>
    <lineage>
        <taxon>Bacteria</taxon>
        <taxon>Pseudomonadati</taxon>
        <taxon>Myxococcota</taxon>
        <taxon>Polyangia</taxon>
        <taxon>Nannocystales</taxon>
        <taxon>Nannocystaceae</taxon>
        <taxon>Nannocystis</taxon>
    </lineage>
</organism>
<reference evidence="3" key="1">
    <citation type="submission" date="2016-10" db="EMBL/GenBank/DDBJ databases">
        <authorList>
            <person name="Varghese N."/>
            <person name="Submissions S."/>
        </authorList>
    </citation>
    <scope>NUCLEOTIDE SEQUENCE [LARGE SCALE GENOMIC DNA]</scope>
    <source>
        <strain evidence="3">ATCC 25963</strain>
    </source>
</reference>
<dbReference type="InterPro" id="IPR018704">
    <property type="entry name" value="SecYEG/CpoB_TPR"/>
</dbReference>
<feature type="domain" description="Ancillary SecYEG translocon subunit/Cell division coordinator CpoB TPR" evidence="1">
    <location>
        <begin position="9"/>
        <end position="91"/>
    </location>
</feature>
<dbReference type="Proteomes" id="UP000199400">
    <property type="component" value="Unassembled WGS sequence"/>
</dbReference>
<dbReference type="SUPFAM" id="SSF48452">
    <property type="entry name" value="TPR-like"/>
    <property type="match status" value="1"/>
</dbReference>
<dbReference type="Gene3D" id="1.25.40.10">
    <property type="entry name" value="Tetratricopeptide repeat domain"/>
    <property type="match status" value="1"/>
</dbReference>
<accession>A0A1I2GGM8</accession>
<gene>
    <name evidence="2" type="ORF">SAMN02745121_07260</name>
</gene>
<evidence type="ECO:0000259" key="1">
    <source>
        <dbReference type="Pfam" id="PF09976"/>
    </source>
</evidence>
<evidence type="ECO:0000313" key="2">
    <source>
        <dbReference type="EMBL" id="SFF16209.1"/>
    </source>
</evidence>
<evidence type="ECO:0000313" key="3">
    <source>
        <dbReference type="Proteomes" id="UP000199400"/>
    </source>
</evidence>